<accession>A0ABP7F229</accession>
<organism evidence="1 2">
    <name type="scientific">Leifsonella bigeumensis</name>
    <dbReference type="NCBI Taxonomy" id="433643"/>
    <lineage>
        <taxon>Bacteria</taxon>
        <taxon>Bacillati</taxon>
        <taxon>Actinomycetota</taxon>
        <taxon>Actinomycetes</taxon>
        <taxon>Micrococcales</taxon>
        <taxon>Microbacteriaceae</taxon>
        <taxon>Leifsonella</taxon>
    </lineage>
</organism>
<comment type="caution">
    <text evidence="1">The sequence shown here is derived from an EMBL/GenBank/DDBJ whole genome shotgun (WGS) entry which is preliminary data.</text>
</comment>
<evidence type="ECO:0000313" key="1">
    <source>
        <dbReference type="EMBL" id="GAA3729836.1"/>
    </source>
</evidence>
<protein>
    <recommendedName>
        <fullName evidence="3">SRPBCC family protein</fullName>
    </recommendedName>
</protein>
<proteinExistence type="predicted"/>
<sequence>MLPAIEEEVSIPLASGAGDAEAVAASVLIGSFRARPLAREGGWSVYGIGSRAKLRVWGLWNPKGYRRLPLKVRMRVSSNEGRAAVLHLQLLNDEGPYLFRLPTLESAYRRAYREIVERLQAALQPH</sequence>
<evidence type="ECO:0008006" key="3">
    <source>
        <dbReference type="Google" id="ProtNLM"/>
    </source>
</evidence>
<keyword evidence="2" id="KW-1185">Reference proteome</keyword>
<name>A0ABP7F229_9MICO</name>
<dbReference type="Proteomes" id="UP001501004">
    <property type="component" value="Unassembled WGS sequence"/>
</dbReference>
<reference evidence="2" key="1">
    <citation type="journal article" date="2019" name="Int. J. Syst. Evol. Microbiol.">
        <title>The Global Catalogue of Microorganisms (GCM) 10K type strain sequencing project: providing services to taxonomists for standard genome sequencing and annotation.</title>
        <authorList>
            <consortium name="The Broad Institute Genomics Platform"/>
            <consortium name="The Broad Institute Genome Sequencing Center for Infectious Disease"/>
            <person name="Wu L."/>
            <person name="Ma J."/>
        </authorList>
    </citation>
    <scope>NUCLEOTIDE SEQUENCE [LARGE SCALE GENOMIC DNA]</scope>
    <source>
        <strain evidence="2">JCM 16949</strain>
    </source>
</reference>
<dbReference type="EMBL" id="BAABAE010000001">
    <property type="protein sequence ID" value="GAA3729836.1"/>
    <property type="molecule type" value="Genomic_DNA"/>
</dbReference>
<evidence type="ECO:0000313" key="2">
    <source>
        <dbReference type="Proteomes" id="UP001501004"/>
    </source>
</evidence>
<gene>
    <name evidence="1" type="ORF">GCM10022239_03090</name>
</gene>